<evidence type="ECO:0000256" key="1">
    <source>
        <dbReference type="ARBA" id="ARBA00022536"/>
    </source>
</evidence>
<evidence type="ECO:0000313" key="6">
    <source>
        <dbReference type="Proteomes" id="UP000007819"/>
    </source>
</evidence>
<dbReference type="KEGG" id="api:100163765"/>
<dbReference type="InterPro" id="IPR042635">
    <property type="entry name" value="MEGF10/SREC1/2-like"/>
</dbReference>
<dbReference type="GO" id="GO:0007157">
    <property type="term" value="P:heterophilic cell-cell adhesion via plasma membrane cell adhesion molecules"/>
    <property type="evidence" value="ECO:0007669"/>
    <property type="project" value="TreeGrafter"/>
</dbReference>
<evidence type="ECO:0000259" key="4">
    <source>
        <dbReference type="PROSITE" id="PS50026"/>
    </source>
</evidence>
<accession>A0A8R2NQ39</accession>
<dbReference type="InterPro" id="IPR000742">
    <property type="entry name" value="EGF"/>
</dbReference>
<protein>
    <recommendedName>
        <fullName evidence="4">EGF-like domain-containing protein</fullName>
    </recommendedName>
</protein>
<dbReference type="RefSeq" id="XP_029345318.1">
    <property type="nucleotide sequence ID" value="XM_029489458.1"/>
</dbReference>
<keyword evidence="1 2" id="KW-0245">EGF-like domain</keyword>
<dbReference type="AlphaFoldDB" id="A0A8R2NQ39"/>
<reference evidence="6" key="1">
    <citation type="submission" date="2010-06" db="EMBL/GenBank/DDBJ databases">
        <authorList>
            <person name="Jiang H."/>
            <person name="Abraham K."/>
            <person name="Ali S."/>
            <person name="Alsbrooks S.L."/>
            <person name="Anim B.N."/>
            <person name="Anosike U.S."/>
            <person name="Attaway T."/>
            <person name="Bandaranaike D.P."/>
            <person name="Battles P.K."/>
            <person name="Bell S.N."/>
            <person name="Bell A.V."/>
            <person name="Beltran B."/>
            <person name="Bickham C."/>
            <person name="Bustamante Y."/>
            <person name="Caleb T."/>
            <person name="Canada A."/>
            <person name="Cardenas V."/>
            <person name="Carter K."/>
            <person name="Chacko J."/>
            <person name="Chandrabose M.N."/>
            <person name="Chavez D."/>
            <person name="Chavez A."/>
            <person name="Chen L."/>
            <person name="Chu H.-S."/>
            <person name="Claassen K.J."/>
            <person name="Cockrell R."/>
            <person name="Collins M."/>
            <person name="Cooper J.A."/>
            <person name="Cree A."/>
            <person name="Curry S.M."/>
            <person name="Da Y."/>
            <person name="Dao M.D."/>
            <person name="Das B."/>
            <person name="Davila M.-L."/>
            <person name="Davy-Carroll L."/>
            <person name="Denson S."/>
            <person name="Dinh H."/>
            <person name="Ebong V.E."/>
            <person name="Edwards J.R."/>
            <person name="Egan A."/>
            <person name="El-Daye J."/>
            <person name="Escobedo L."/>
            <person name="Fernandez S."/>
            <person name="Fernando P.R."/>
            <person name="Flagg N."/>
            <person name="Forbes L.D."/>
            <person name="Fowler R.G."/>
            <person name="Fu Q."/>
            <person name="Gabisi R.A."/>
            <person name="Ganer J."/>
            <person name="Garbino Pronczuk A."/>
            <person name="Garcia R.M."/>
            <person name="Garner T."/>
            <person name="Garrett T.E."/>
            <person name="Gonzalez D.A."/>
            <person name="Hamid H."/>
            <person name="Hawkins E.S."/>
            <person name="Hirani K."/>
            <person name="Hogues M.E."/>
            <person name="Hollins B."/>
            <person name="Hsiao C.-H."/>
            <person name="Jabil R."/>
            <person name="James M.L."/>
            <person name="Jhangiani S.N."/>
            <person name="Johnson B."/>
            <person name="Johnson Q."/>
            <person name="Joshi V."/>
            <person name="Kalu J.B."/>
            <person name="Kam C."/>
            <person name="Kashfia A."/>
            <person name="Keebler J."/>
            <person name="Kisamo H."/>
            <person name="Kovar C.L."/>
            <person name="Lago L.A."/>
            <person name="Lai C.-Y."/>
            <person name="Laidlaw J."/>
            <person name="Lara F."/>
            <person name="Le T.-K."/>
            <person name="Lee S.L."/>
            <person name="Legall F.H."/>
            <person name="Lemon S.J."/>
            <person name="Lewis L.R."/>
            <person name="Li B."/>
            <person name="Liu Y."/>
            <person name="Liu Y.-S."/>
            <person name="Lopez J."/>
            <person name="Lozado R.J."/>
            <person name="Lu J."/>
            <person name="Madu R.C."/>
            <person name="Maheshwari M."/>
            <person name="Maheshwari R."/>
            <person name="Malloy K."/>
            <person name="Martinez E."/>
            <person name="Mathew T."/>
            <person name="Mercado I.C."/>
            <person name="Mercado C."/>
            <person name="Meyer B."/>
            <person name="Montgomery K."/>
            <person name="Morgan M.B."/>
            <person name="Munidasa M."/>
            <person name="Nazareth L.V."/>
            <person name="Nelson J."/>
            <person name="Ng B.M."/>
            <person name="Nguyen N.B."/>
            <person name="Nguyen P.Q."/>
            <person name="Nguyen T."/>
            <person name="Obregon M."/>
            <person name="Okwuonu G.O."/>
            <person name="Onwere C.G."/>
            <person name="Orozco G."/>
            <person name="Parra A."/>
            <person name="Patel S."/>
            <person name="Patil S."/>
            <person name="Perez A."/>
            <person name="Perez Y."/>
            <person name="Pham C."/>
            <person name="Primus E.L."/>
            <person name="Pu L.-L."/>
            <person name="Puazo M."/>
            <person name="Qin X."/>
            <person name="Quiroz J.B."/>
            <person name="Reese J."/>
            <person name="Richards S."/>
            <person name="Rives C.M."/>
            <person name="Robberts R."/>
            <person name="Ruiz S.J."/>
            <person name="Ruiz M.J."/>
            <person name="Santibanez J."/>
            <person name="Schneider B.W."/>
            <person name="Sisson I."/>
            <person name="Smith M."/>
            <person name="Sodergren E."/>
            <person name="Song X.-Z."/>
            <person name="Song B.B."/>
            <person name="Summersgill H."/>
            <person name="Thelus R."/>
            <person name="Thornton R.D."/>
            <person name="Trejos Z.Y."/>
            <person name="Usmani K."/>
            <person name="Vattathil S."/>
            <person name="Villasana D."/>
            <person name="Walker D.L."/>
            <person name="Wang S."/>
            <person name="Wang K."/>
            <person name="White C.S."/>
            <person name="Williams A.C."/>
            <person name="Williamson J."/>
            <person name="Wilson K."/>
            <person name="Woghiren I.O."/>
            <person name="Woodworth J.R."/>
            <person name="Worley K.C."/>
            <person name="Wright R.A."/>
            <person name="Wu W."/>
            <person name="Young L."/>
            <person name="Zhang L."/>
            <person name="Zhang J."/>
            <person name="Zhu Y."/>
            <person name="Muzny D.M."/>
            <person name="Weinstock G."/>
            <person name="Gibbs R.A."/>
        </authorList>
    </citation>
    <scope>NUCLEOTIDE SEQUENCE [LARGE SCALE GENOMIC DNA]</scope>
    <source>
        <strain evidence="6">LSR1</strain>
    </source>
</reference>
<reference evidence="5" key="2">
    <citation type="submission" date="2022-06" db="UniProtKB">
        <authorList>
            <consortium name="EnsemblMetazoa"/>
        </authorList>
    </citation>
    <scope>IDENTIFICATION</scope>
</reference>
<keyword evidence="6" id="KW-1185">Reference proteome</keyword>
<dbReference type="EnsemblMetazoa" id="XM_029489458.1">
    <property type="protein sequence ID" value="XP_029345318.1"/>
    <property type="gene ID" value="LOC100163765"/>
</dbReference>
<dbReference type="GO" id="GO:0010976">
    <property type="term" value="P:positive regulation of neuron projection development"/>
    <property type="evidence" value="ECO:0007669"/>
    <property type="project" value="TreeGrafter"/>
</dbReference>
<name>A0A8R2NQ39_ACYPI</name>
<feature type="disulfide bond" evidence="2">
    <location>
        <begin position="334"/>
        <end position="343"/>
    </location>
</feature>
<dbReference type="GO" id="GO:0016020">
    <property type="term" value="C:membrane"/>
    <property type="evidence" value="ECO:0007669"/>
    <property type="project" value="TreeGrafter"/>
</dbReference>
<evidence type="ECO:0000256" key="3">
    <source>
        <dbReference type="SAM" id="SignalP"/>
    </source>
</evidence>
<dbReference type="GeneID" id="100163765"/>
<dbReference type="PROSITE" id="PS50026">
    <property type="entry name" value="EGF_3"/>
    <property type="match status" value="1"/>
</dbReference>
<dbReference type="GO" id="GO:0030169">
    <property type="term" value="F:low-density lipoprotein particle binding"/>
    <property type="evidence" value="ECO:0007669"/>
    <property type="project" value="TreeGrafter"/>
</dbReference>
<proteinExistence type="predicted"/>
<sequence>MIYKSNKLLYVLILIWTHILNVSESTVSFYHHKNDAYEDFDITTIYRITNISSFESSNGTYNGMNSVIEIHSRTNAIGMPIQDNGDDIHIISTNIEEIIDLGSFQNNSRMSTSYRSNEWSQTSIDLNGDSCKRNEYRSTDSGNQLNKCYNVSEYYSFGNCFSNSYRSYNSPVFCNFFTFYWTPDKNDQTCLTMTYFTKYVSDNIYFITMDVNNEDNNTLISSTVLEMQNGITTLKITNIDFKNNQKYKLSLKLTAKDKYESQWVDQTFKFGLIRIAECSNYDEEDVRIISVDHVSGQKPKPFNILGNSIFEPSNYQGPCLNRGYYIKQSSKCICPPGFIGQFCETACGKNSYGSDCEGICSMQYDKMCRGMIMCTNYGCTCPAGLTGPSCNEDCTMGTYGADCKQTCSDHCINNMCDKYTGVCLDGCSVGYILPNCSEKYPYFVNPPTLRFANYDAIELELDFQETNIKGGDKIIKPKYYQLLYKSLIENTFRSSEIKPISNTTNVTLEVIRDLESDTKYTVGALLIADDGDFNEQNIVYGQYKTPCIRKYLLIINYLYEQ</sequence>
<dbReference type="PANTHER" id="PTHR24043:SF0">
    <property type="entry name" value="SCAVENGER RECEPTOR CLASS F MEMBER 1"/>
    <property type="match status" value="1"/>
</dbReference>
<evidence type="ECO:0000256" key="2">
    <source>
        <dbReference type="PROSITE-ProRule" id="PRU00076"/>
    </source>
</evidence>
<dbReference type="SMART" id="SM00181">
    <property type="entry name" value="EGF"/>
    <property type="match status" value="3"/>
</dbReference>
<comment type="caution">
    <text evidence="2">Lacks conserved residue(s) required for the propagation of feature annotation.</text>
</comment>
<dbReference type="OrthoDB" id="6631079at2759"/>
<feature type="domain" description="EGF-like" evidence="4">
    <location>
        <begin position="308"/>
        <end position="344"/>
    </location>
</feature>
<evidence type="ECO:0000313" key="5">
    <source>
        <dbReference type="EnsemblMetazoa" id="XP_029345318.1"/>
    </source>
</evidence>
<organism evidence="5 6">
    <name type="scientific">Acyrthosiphon pisum</name>
    <name type="common">Pea aphid</name>
    <dbReference type="NCBI Taxonomy" id="7029"/>
    <lineage>
        <taxon>Eukaryota</taxon>
        <taxon>Metazoa</taxon>
        <taxon>Ecdysozoa</taxon>
        <taxon>Arthropoda</taxon>
        <taxon>Hexapoda</taxon>
        <taxon>Insecta</taxon>
        <taxon>Pterygota</taxon>
        <taxon>Neoptera</taxon>
        <taxon>Paraneoptera</taxon>
        <taxon>Hemiptera</taxon>
        <taxon>Sternorrhyncha</taxon>
        <taxon>Aphidomorpha</taxon>
        <taxon>Aphidoidea</taxon>
        <taxon>Aphididae</taxon>
        <taxon>Macrosiphini</taxon>
        <taxon>Acyrthosiphon</taxon>
    </lineage>
</organism>
<feature type="signal peptide" evidence="3">
    <location>
        <begin position="1"/>
        <end position="25"/>
    </location>
</feature>
<keyword evidence="3" id="KW-0732">Signal</keyword>
<dbReference type="Gene3D" id="2.170.300.10">
    <property type="entry name" value="Tie2 ligand-binding domain superfamily"/>
    <property type="match status" value="1"/>
</dbReference>
<dbReference type="PROSITE" id="PS00022">
    <property type="entry name" value="EGF_1"/>
    <property type="match status" value="1"/>
</dbReference>
<dbReference type="GO" id="GO:0016358">
    <property type="term" value="P:dendrite development"/>
    <property type="evidence" value="ECO:0007669"/>
    <property type="project" value="TreeGrafter"/>
</dbReference>
<dbReference type="PANTHER" id="PTHR24043">
    <property type="entry name" value="SCAVENGER RECEPTOR CLASS F"/>
    <property type="match status" value="1"/>
</dbReference>
<dbReference type="Proteomes" id="UP000007819">
    <property type="component" value="Chromosome A2"/>
</dbReference>
<feature type="chain" id="PRO_5035782793" description="EGF-like domain-containing protein" evidence="3">
    <location>
        <begin position="26"/>
        <end position="561"/>
    </location>
</feature>
<dbReference type="GO" id="GO:0016322">
    <property type="term" value="P:neuron remodeling"/>
    <property type="evidence" value="ECO:0007669"/>
    <property type="project" value="TreeGrafter"/>
</dbReference>
<dbReference type="GO" id="GO:0005044">
    <property type="term" value="F:scavenger receptor activity"/>
    <property type="evidence" value="ECO:0007669"/>
    <property type="project" value="InterPro"/>
</dbReference>
<keyword evidence="2" id="KW-1015">Disulfide bond</keyword>